<evidence type="ECO:0000313" key="11">
    <source>
        <dbReference type="Proteomes" id="UP001155500"/>
    </source>
</evidence>
<evidence type="ECO:0000256" key="2">
    <source>
        <dbReference type="ARBA" id="ARBA00022723"/>
    </source>
</evidence>
<evidence type="ECO:0000256" key="3">
    <source>
        <dbReference type="ARBA" id="ARBA00022729"/>
    </source>
</evidence>
<evidence type="ECO:0000256" key="6">
    <source>
        <dbReference type="ARBA" id="ARBA00022833"/>
    </source>
</evidence>
<keyword evidence="4" id="KW-0574">Periplasm</keyword>
<protein>
    <submittedName>
        <fullName evidence="10">Penicillin-insensitive murein endopeptidase</fullName>
    </submittedName>
</protein>
<keyword evidence="7" id="KW-0482">Metalloprotease</keyword>
<evidence type="ECO:0000256" key="5">
    <source>
        <dbReference type="ARBA" id="ARBA00022801"/>
    </source>
</evidence>
<evidence type="ECO:0000256" key="9">
    <source>
        <dbReference type="SAM" id="MobiDB-lite"/>
    </source>
</evidence>
<feature type="region of interest" description="Disordered" evidence="9">
    <location>
        <begin position="1"/>
        <end position="23"/>
    </location>
</feature>
<dbReference type="RefSeq" id="WP_279573717.1">
    <property type="nucleotide sequence ID" value="NZ_LWID01000001.1"/>
</dbReference>
<evidence type="ECO:0000256" key="1">
    <source>
        <dbReference type="ARBA" id="ARBA00022670"/>
    </source>
</evidence>
<dbReference type="SUPFAM" id="SSF55166">
    <property type="entry name" value="Hedgehog/DD-peptidase"/>
    <property type="match status" value="1"/>
</dbReference>
<sequence length="268" mass="29801">MPLNSQASPQDWQKVKRPIPGDPQPIGGYSNGCLIGAEALPSEGEGYQVIRLNRNRYYGHPDMIAYLQRLGKKVKQAGLPEMLVGDIAMPGGGRFLTGHASHQMGLDADIWLRMGKMSAKDALNSDGKGLLVVNRKAQRVDDRVWNDNHRKLIQLAAQDPQVSRIFVNPAIKVKLCQTAQGDRRWLQKIRPWFGHDSHFHVRLTCPKGATYCENQAPVPVGEGCGAELYSWFEPAKPSATPAKPKTIPPEPILCQQIRSAPNRSEWLE</sequence>
<keyword evidence="1" id="KW-0645">Protease</keyword>
<keyword evidence="3" id="KW-0732">Signal</keyword>
<evidence type="ECO:0000313" key="10">
    <source>
        <dbReference type="EMBL" id="MDG6894358.1"/>
    </source>
</evidence>
<name>A0A9X4SKT6_9PAST</name>
<gene>
    <name evidence="10" type="primary">mepA</name>
    <name evidence="10" type="ORF">A6A20_01615</name>
</gene>
<keyword evidence="11" id="KW-1185">Reference proteome</keyword>
<dbReference type="GO" id="GO:0006508">
    <property type="term" value="P:proteolysis"/>
    <property type="evidence" value="ECO:0007669"/>
    <property type="project" value="UniProtKB-KW"/>
</dbReference>
<dbReference type="Pfam" id="PF03411">
    <property type="entry name" value="Peptidase_M74"/>
    <property type="match status" value="1"/>
</dbReference>
<organism evidence="10 11">
    <name type="scientific">Volucribacter amazonae</name>
    <dbReference type="NCBI Taxonomy" id="256731"/>
    <lineage>
        <taxon>Bacteria</taxon>
        <taxon>Pseudomonadati</taxon>
        <taxon>Pseudomonadota</taxon>
        <taxon>Gammaproteobacteria</taxon>
        <taxon>Pasteurellales</taxon>
        <taxon>Pasteurellaceae</taxon>
        <taxon>Volucribacter</taxon>
    </lineage>
</organism>
<dbReference type="PIRSF" id="PIRSF018455">
    <property type="entry name" value="MepA"/>
    <property type="match status" value="1"/>
</dbReference>
<keyword evidence="2" id="KW-0479">Metal-binding</keyword>
<dbReference type="AlphaFoldDB" id="A0A9X4SKT6"/>
<evidence type="ECO:0000256" key="7">
    <source>
        <dbReference type="ARBA" id="ARBA00023049"/>
    </source>
</evidence>
<dbReference type="GO" id="GO:0030288">
    <property type="term" value="C:outer membrane-bounded periplasmic space"/>
    <property type="evidence" value="ECO:0007669"/>
    <property type="project" value="InterPro"/>
</dbReference>
<dbReference type="NCBIfam" id="NF006947">
    <property type="entry name" value="PRK09429.1"/>
    <property type="match status" value="1"/>
</dbReference>
<feature type="disulfide bond" evidence="8">
    <location>
        <begin position="33"/>
        <end position="254"/>
    </location>
</feature>
<feature type="disulfide bond" evidence="8">
    <location>
        <begin position="205"/>
        <end position="212"/>
    </location>
</feature>
<keyword evidence="8" id="KW-1015">Disulfide bond</keyword>
<reference evidence="10" key="1">
    <citation type="submission" date="2016-03" db="EMBL/GenBank/DDBJ databases">
        <title>Co-evolution between Pasteurellaceae and their hosts.</title>
        <authorList>
            <person name="Hansen M.J."/>
            <person name="Bojesen A.M."/>
            <person name="Planet P."/>
        </authorList>
    </citation>
    <scope>NUCLEOTIDE SEQUENCE</scope>
    <source>
        <strain evidence="10">146/S8/89</strain>
    </source>
</reference>
<dbReference type="InterPro" id="IPR009045">
    <property type="entry name" value="Zn_M74/Hedgehog-like"/>
</dbReference>
<feature type="compositionally biased region" description="Polar residues" evidence="9">
    <location>
        <begin position="1"/>
        <end position="11"/>
    </location>
</feature>
<evidence type="ECO:0000256" key="4">
    <source>
        <dbReference type="ARBA" id="ARBA00022764"/>
    </source>
</evidence>
<comment type="caution">
    <text evidence="10">The sequence shown here is derived from an EMBL/GenBank/DDBJ whole genome shotgun (WGS) entry which is preliminary data.</text>
</comment>
<dbReference type="GO" id="GO:0046872">
    <property type="term" value="F:metal ion binding"/>
    <property type="evidence" value="ECO:0007669"/>
    <property type="project" value="UniProtKB-KW"/>
</dbReference>
<dbReference type="Gene3D" id="3.30.1380.10">
    <property type="match status" value="1"/>
</dbReference>
<feature type="disulfide bond" evidence="8">
    <location>
        <begin position="176"/>
        <end position="224"/>
    </location>
</feature>
<dbReference type="GO" id="GO:0004252">
    <property type="term" value="F:serine-type endopeptidase activity"/>
    <property type="evidence" value="ECO:0007669"/>
    <property type="project" value="InterPro"/>
</dbReference>
<dbReference type="InterPro" id="IPR005073">
    <property type="entry name" value="Peptidase_M74"/>
</dbReference>
<accession>A0A9X4SKT6</accession>
<dbReference type="GO" id="GO:0008237">
    <property type="term" value="F:metallopeptidase activity"/>
    <property type="evidence" value="ECO:0007669"/>
    <property type="project" value="UniProtKB-KW"/>
</dbReference>
<dbReference type="Proteomes" id="UP001155500">
    <property type="component" value="Unassembled WGS sequence"/>
</dbReference>
<dbReference type="EMBL" id="LWID01000001">
    <property type="protein sequence ID" value="MDG6894358.1"/>
    <property type="molecule type" value="Genomic_DNA"/>
</dbReference>
<proteinExistence type="predicted"/>
<keyword evidence="5" id="KW-0378">Hydrolase</keyword>
<keyword evidence="6" id="KW-0862">Zinc</keyword>
<evidence type="ECO:0000256" key="8">
    <source>
        <dbReference type="PIRSR" id="PIRSR018455-2"/>
    </source>
</evidence>